<organism evidence="2 3">
    <name type="scientific">Aquiflexum gelatinilyticum</name>
    <dbReference type="NCBI Taxonomy" id="2961943"/>
    <lineage>
        <taxon>Bacteria</taxon>
        <taxon>Pseudomonadati</taxon>
        <taxon>Bacteroidota</taxon>
        <taxon>Cytophagia</taxon>
        <taxon>Cytophagales</taxon>
        <taxon>Cyclobacteriaceae</taxon>
        <taxon>Aquiflexum</taxon>
    </lineage>
</organism>
<dbReference type="AlphaFoldDB" id="A0A9X2P8Z1"/>
<proteinExistence type="predicted"/>
<comment type="caution">
    <text evidence="2">The sequence shown here is derived from an EMBL/GenBank/DDBJ whole genome shotgun (WGS) entry which is preliminary data.</text>
</comment>
<evidence type="ECO:0000256" key="1">
    <source>
        <dbReference type="SAM" id="Phobius"/>
    </source>
</evidence>
<dbReference type="EMBL" id="JANSUY010000006">
    <property type="protein sequence ID" value="MCR9015404.1"/>
    <property type="molecule type" value="Genomic_DNA"/>
</dbReference>
<keyword evidence="1" id="KW-1133">Transmembrane helix</keyword>
<protein>
    <submittedName>
        <fullName evidence="2">DUF6090 family protein</fullName>
    </submittedName>
</protein>
<sequence>MISFFRKIRQKLLSQNRVTRYLVYALGEIFLVTIGILIALQINTWNESRKEKNYLLKVYTQIRQDLQADTLNLRLSIEDLEAKNARITEIIERTIPVTYYDTLNESNYAACDKCVSDITNLEPFQYLDKGYQLLKTVNTAQNFKEDSLSNAITQFYSNYLPQVDESQTLLIDLSKNILAEYQQYDWFISYANFGRKTYNKEFILYIFENEKHRRACAHYMIFSKFGLRILREYRENSIQILQLIDQKLAE</sequence>
<keyword evidence="3" id="KW-1185">Reference proteome</keyword>
<dbReference type="Proteomes" id="UP001142175">
    <property type="component" value="Unassembled WGS sequence"/>
</dbReference>
<dbReference type="RefSeq" id="WP_258423260.1">
    <property type="nucleotide sequence ID" value="NZ_JANSUY010000006.1"/>
</dbReference>
<evidence type="ECO:0000313" key="3">
    <source>
        <dbReference type="Proteomes" id="UP001142175"/>
    </source>
</evidence>
<keyword evidence="1" id="KW-0812">Transmembrane</keyword>
<name>A0A9X2P8Z1_9BACT</name>
<dbReference type="Pfam" id="PF19578">
    <property type="entry name" value="DUF6090"/>
    <property type="match status" value="1"/>
</dbReference>
<evidence type="ECO:0000313" key="2">
    <source>
        <dbReference type="EMBL" id="MCR9015404.1"/>
    </source>
</evidence>
<feature type="transmembrane region" description="Helical" evidence="1">
    <location>
        <begin position="21"/>
        <end position="42"/>
    </location>
</feature>
<reference evidence="2" key="1">
    <citation type="submission" date="2022-08" db="EMBL/GenBank/DDBJ databases">
        <authorList>
            <person name="Zhang D."/>
        </authorList>
    </citation>
    <scope>NUCLEOTIDE SEQUENCE</scope>
    <source>
        <strain evidence="2">XJ19-11</strain>
    </source>
</reference>
<accession>A0A9X2P8Z1</accession>
<dbReference type="InterPro" id="IPR045749">
    <property type="entry name" value="DUF6090"/>
</dbReference>
<gene>
    <name evidence="2" type="ORF">NU887_10185</name>
</gene>
<keyword evidence="1" id="KW-0472">Membrane</keyword>